<evidence type="ECO:0000313" key="2">
    <source>
        <dbReference type="Proteomes" id="UP000011676"/>
    </source>
</evidence>
<evidence type="ECO:0000313" key="1">
    <source>
        <dbReference type="EMBL" id="EMC24742.1"/>
    </source>
</evidence>
<proteinExistence type="predicted"/>
<sequence length="42" mass="4950">MTEILNFLITVCADRENWKIKHGLSDSVLLIFFARFTGAEYW</sequence>
<dbReference type="AlphaFoldDB" id="A0A829BQG1"/>
<reference evidence="1 2" key="1">
    <citation type="journal article" date="2013" name="Mol. Biol. Evol.">
        <title>Evolutionary and population genomics of the cavity causing bacteria Streptococcus mutans.</title>
        <authorList>
            <person name="Cornejo O.E."/>
            <person name="Lefebure T."/>
            <person name="Pavinski Bitar P.D."/>
            <person name="Lang P."/>
            <person name="Richards V.P."/>
            <person name="Eilertson K."/>
            <person name="Do T."/>
            <person name="Beighton D."/>
            <person name="Zeng L."/>
            <person name="Ahn S.J."/>
            <person name="Burne R.A."/>
            <person name="Siepel A."/>
            <person name="Bustamante C.D."/>
            <person name="Stanhope M.J."/>
        </authorList>
    </citation>
    <scope>NUCLEOTIDE SEQUENCE [LARGE SCALE GENOMIC DNA]</scope>
    <source>
        <strain evidence="1 2">SM6</strain>
    </source>
</reference>
<gene>
    <name evidence="1" type="ORF">SMU82_03811</name>
</gene>
<name>A0A829BQG1_STRMG</name>
<dbReference type="Proteomes" id="UP000011676">
    <property type="component" value="Unassembled WGS sequence"/>
</dbReference>
<accession>A0A829BQG1</accession>
<dbReference type="EMBL" id="AHSR01000015">
    <property type="protein sequence ID" value="EMC24742.1"/>
    <property type="molecule type" value="Genomic_DNA"/>
</dbReference>
<comment type="caution">
    <text evidence="1">The sequence shown here is derived from an EMBL/GenBank/DDBJ whole genome shotgun (WGS) entry which is preliminary data.</text>
</comment>
<organism evidence="1 2">
    <name type="scientific">Streptococcus mutans SM6</name>
    <dbReference type="NCBI Taxonomy" id="857119"/>
    <lineage>
        <taxon>Bacteria</taxon>
        <taxon>Bacillati</taxon>
        <taxon>Bacillota</taxon>
        <taxon>Bacilli</taxon>
        <taxon>Lactobacillales</taxon>
        <taxon>Streptococcaceae</taxon>
        <taxon>Streptococcus</taxon>
    </lineage>
</organism>
<protein>
    <submittedName>
        <fullName evidence="1">Uncharacterized protein</fullName>
    </submittedName>
</protein>